<reference evidence="1" key="1">
    <citation type="journal article" date="2021" name="New Phytol.">
        <title>Evolutionary innovations through gain and loss of genes in the ectomycorrhizal Boletales.</title>
        <authorList>
            <person name="Wu G."/>
            <person name="Miyauchi S."/>
            <person name="Morin E."/>
            <person name="Kuo A."/>
            <person name="Drula E."/>
            <person name="Varga T."/>
            <person name="Kohler A."/>
            <person name="Feng B."/>
            <person name="Cao Y."/>
            <person name="Lipzen A."/>
            <person name="Daum C."/>
            <person name="Hundley H."/>
            <person name="Pangilinan J."/>
            <person name="Johnson J."/>
            <person name="Barry K."/>
            <person name="LaButti K."/>
            <person name="Ng V."/>
            <person name="Ahrendt S."/>
            <person name="Min B."/>
            <person name="Choi I.G."/>
            <person name="Park H."/>
            <person name="Plett J.M."/>
            <person name="Magnuson J."/>
            <person name="Spatafora J.W."/>
            <person name="Nagy L.G."/>
            <person name="Henrissat B."/>
            <person name="Grigoriev I.V."/>
            <person name="Yang Z.L."/>
            <person name="Xu J."/>
            <person name="Martin F.M."/>
        </authorList>
    </citation>
    <scope>NUCLEOTIDE SEQUENCE</scope>
    <source>
        <strain evidence="1">KUC20120723A-06</strain>
    </source>
</reference>
<name>A0ACB8BSN7_9AGAM</name>
<dbReference type="EMBL" id="MU266352">
    <property type="protein sequence ID" value="KAH7928477.1"/>
    <property type="molecule type" value="Genomic_DNA"/>
</dbReference>
<comment type="caution">
    <text evidence="1">The sequence shown here is derived from an EMBL/GenBank/DDBJ whole genome shotgun (WGS) entry which is preliminary data.</text>
</comment>
<sequence>MTPPSFSSFPPSFSSFPDLDPGPSNPPPHHNTDKSERPSRKHKGDRETKKKRDKHFGQPTSHADGWSTQRVLDDERLKAEEDRMRLEKEARPPGQYDSQPTFYSDRKGDPLNVTYGRLHAGDVPKYHLVDRGRNILGLGAAWTVFRKGGKGIEITLGRRGKQLTLSDSGSRSLLSAAPTRRLIASGDSYKYQEVDGFLRLPSRRGRQVEQAYRAITLANDNEESDSQSSASESDGSDSSDDGGPVLTSHQLSLKSLEGKLSSDPSSVPNWLSLVACSLSSIPLTSKNATKTRAEVTLSILSRALSAHPRNSNSTMLRLKYLKSGEEVWHESKVRAEWDEALKIGGIDIWMEWLEWRIRTGVNGVDGIIKDATRVLDALGDHEETEVGRLRVVWRVAVALQQAGFYERATALCQAQAELTFEVPQSLFGLPLGTQLESLEEFWESEVPRAGESGAKGWASWLASGRPENNVVPADGTARIDIDKGPRDPYGRWYSAETHADRSLHIPARSTDQTNDADPYVTVLFSDFRPLLLSLSTQRAKHAFRLIWLSLLGLHVPGFSETLSQDSWDDRWSYTHLLSPQQLSAIFPSNDPIKRLTADAQAGVLIGREKEYSSAFGPIKGWQCGVLGALEWVGKEKWRMWTAQDVHGVDEEFIRGVFRQLRCGTEDYEWDVYALAFEAALNVKNALKVSRSFLSTARDSLPHWAIHARLERFRGRVDDARKVYQTVLTASPHPPTEAFVGRLWADWIELEWLDGKSDAALQIILRSASVEGSSGMMVLRAKRNLEEIIAASTEHWKDREAWVKTRALLELLTSSPVSALAVLDSQPADGGEEARESLMVASLLMLYHHSVTLRNPTPPTVLRDRLQVAIEACPNNTIILGMFLEGEKGHGVWGRVRALLGQNTLDVGAKEKGVARRVAEVWVAGWEKGRWDSEIERTRSGLAAAVESERTRGSPVIWRVILEFEIRVGQLRKAKSLLYRAVGECPYVKDLYLLAFGPLRSVFDAHELDGFVDMMAERGLRMRMDLDEYLDDGQRVSEGDEGSDEGSDGGRGGDEDEIEQAARERRRLMPY</sequence>
<gene>
    <name evidence="1" type="ORF">BV22DRAFT_1110383</name>
</gene>
<evidence type="ECO:0000313" key="2">
    <source>
        <dbReference type="Proteomes" id="UP000790709"/>
    </source>
</evidence>
<dbReference type="Proteomes" id="UP000790709">
    <property type="component" value="Unassembled WGS sequence"/>
</dbReference>
<proteinExistence type="predicted"/>
<evidence type="ECO:0000313" key="1">
    <source>
        <dbReference type="EMBL" id="KAH7928477.1"/>
    </source>
</evidence>
<protein>
    <submittedName>
        <fullName evidence="1">DUF1740-domain-containing protein</fullName>
    </submittedName>
</protein>
<accession>A0ACB8BSN7</accession>
<organism evidence="1 2">
    <name type="scientific">Leucogyrophana mollusca</name>
    <dbReference type="NCBI Taxonomy" id="85980"/>
    <lineage>
        <taxon>Eukaryota</taxon>
        <taxon>Fungi</taxon>
        <taxon>Dikarya</taxon>
        <taxon>Basidiomycota</taxon>
        <taxon>Agaricomycotina</taxon>
        <taxon>Agaricomycetes</taxon>
        <taxon>Agaricomycetidae</taxon>
        <taxon>Boletales</taxon>
        <taxon>Boletales incertae sedis</taxon>
        <taxon>Leucogyrophana</taxon>
    </lineage>
</organism>
<keyword evidence="2" id="KW-1185">Reference proteome</keyword>